<feature type="region of interest" description="Disordered" evidence="2">
    <location>
        <begin position="456"/>
        <end position="489"/>
    </location>
</feature>
<organism evidence="3 4">
    <name type="scientific">Paramecium sonneborni</name>
    <dbReference type="NCBI Taxonomy" id="65129"/>
    <lineage>
        <taxon>Eukaryota</taxon>
        <taxon>Sar</taxon>
        <taxon>Alveolata</taxon>
        <taxon>Ciliophora</taxon>
        <taxon>Intramacronucleata</taxon>
        <taxon>Oligohymenophorea</taxon>
        <taxon>Peniculida</taxon>
        <taxon>Parameciidae</taxon>
        <taxon>Paramecium</taxon>
    </lineage>
</organism>
<dbReference type="EMBL" id="CAJJDN010000079">
    <property type="protein sequence ID" value="CAD8103175.1"/>
    <property type="molecule type" value="Genomic_DNA"/>
</dbReference>
<feature type="region of interest" description="Disordered" evidence="2">
    <location>
        <begin position="1"/>
        <end position="40"/>
    </location>
</feature>
<feature type="region of interest" description="Disordered" evidence="2">
    <location>
        <begin position="574"/>
        <end position="661"/>
    </location>
</feature>
<feature type="compositionally biased region" description="Low complexity" evidence="2">
    <location>
        <begin position="585"/>
        <end position="595"/>
    </location>
</feature>
<feature type="region of interest" description="Disordered" evidence="2">
    <location>
        <begin position="286"/>
        <end position="309"/>
    </location>
</feature>
<keyword evidence="4" id="KW-1185">Reference proteome</keyword>
<dbReference type="AlphaFoldDB" id="A0A8S1PJ46"/>
<comment type="caution">
    <text evidence="3">The sequence shown here is derived from an EMBL/GenBank/DDBJ whole genome shotgun (WGS) entry which is preliminary data.</text>
</comment>
<evidence type="ECO:0000256" key="2">
    <source>
        <dbReference type="SAM" id="MobiDB-lite"/>
    </source>
</evidence>
<feature type="compositionally biased region" description="Polar residues" evidence="2">
    <location>
        <begin position="23"/>
        <end position="40"/>
    </location>
</feature>
<feature type="region of interest" description="Disordered" evidence="2">
    <location>
        <begin position="677"/>
        <end position="799"/>
    </location>
</feature>
<evidence type="ECO:0000313" key="4">
    <source>
        <dbReference type="Proteomes" id="UP000692954"/>
    </source>
</evidence>
<reference evidence="3" key="1">
    <citation type="submission" date="2021-01" db="EMBL/GenBank/DDBJ databases">
        <authorList>
            <consortium name="Genoscope - CEA"/>
            <person name="William W."/>
        </authorList>
    </citation>
    <scope>NUCLEOTIDE SEQUENCE</scope>
</reference>
<feature type="compositionally biased region" description="Low complexity" evidence="2">
    <location>
        <begin position="690"/>
        <end position="702"/>
    </location>
</feature>
<keyword evidence="1" id="KW-0175">Coiled coil</keyword>
<feature type="compositionally biased region" description="Basic and acidic residues" evidence="2">
    <location>
        <begin position="456"/>
        <end position="466"/>
    </location>
</feature>
<protein>
    <submittedName>
        <fullName evidence="3">Uncharacterized protein</fullName>
    </submittedName>
</protein>
<sequence length="799" mass="95753">MKHNKQQSHYILDFQDIEDISDNESMSSEQSNKQQQINQVSPIGNRIEQLNSILQVKKETVEIPSIVIQEQEEPIIRRKVDIQKQQWSVNFDELSEQEQLDSDRSQCAIEIQKDPSPPTITIEEPQYIEQYFEDQNVIEEIDIEQEQLKLEQRKEQLKQDLITKKQQQQQKQKTKIQSIQQEPKKIQEINQIKSKNLDDKIKQKYKQKFYNPKNSLIYLRLKGREDLYKKQEQFIDEQTKPPDQDELLEGLECINSLLIGLSKIKDKKLSNIEKQKMLPLQIQKHRLDDKGEHHKESKLQKNTDKDKNIEQQKKIQQEVQKEKDQKQNESIIKQQQLQEAQQARQIRHEKQQQEKEKLKLMEQRQIYKILTKKQINQGLILYKCHLKQKQKDTIKWLRYSEIALISKGEIEIFNFEKRMQDQLFMQIHKTNMISILITKQAIFDRITIHYVEEQKQPEEIQQKQKESSIQNLKENQHINSHDKKQVKEKRVIKITEQKKKVLDNQINDEKDIKSIDDKQQKDKLKLKDKSQEDQLETKRIKNKVSYLESDEEKKDEDLLDADSIQIFKITQNRQRKFDKKEKNQLKSSQNNQQQIEEQKQIESIELSQKNNINQSKEQKKNKNQKITEYPLSRLETNDEIKKKQKINQKRKEKRSKEYHQQVNDIVNEQNHIIAISKQKKVSKNTKNQEAENQIIKQIQNNQEENDKIQNITNEKDIQEPNNSNSTKVQEESISKNNKSPSSKSLPKLDSIEPGYVSSKRIYESRNQKKKRMKIIEDEESEYRDKQNDKNQLKKRTRQK</sequence>
<dbReference type="OrthoDB" id="312687at2759"/>
<name>A0A8S1PJ46_9CILI</name>
<dbReference type="Proteomes" id="UP000692954">
    <property type="component" value="Unassembled WGS sequence"/>
</dbReference>
<accession>A0A8S1PJ46</accession>
<proteinExistence type="predicted"/>
<gene>
    <name evidence="3" type="ORF">PSON_ATCC_30995.1.T0790166</name>
</gene>
<feature type="compositionally biased region" description="Basic and acidic residues" evidence="2">
    <location>
        <begin position="782"/>
        <end position="791"/>
    </location>
</feature>
<feature type="coiled-coil region" evidence="1">
    <location>
        <begin position="140"/>
        <end position="182"/>
    </location>
</feature>
<feature type="compositionally biased region" description="Low complexity" evidence="2">
    <location>
        <begin position="734"/>
        <end position="748"/>
    </location>
</feature>
<evidence type="ECO:0000313" key="3">
    <source>
        <dbReference type="EMBL" id="CAD8103175.1"/>
    </source>
</evidence>
<feature type="region of interest" description="Disordered" evidence="2">
    <location>
        <begin position="513"/>
        <end position="534"/>
    </location>
</feature>
<evidence type="ECO:0000256" key="1">
    <source>
        <dbReference type="SAM" id="Coils"/>
    </source>
</evidence>
<feature type="compositionally biased region" description="Low complexity" evidence="2">
    <location>
        <begin position="603"/>
        <end position="615"/>
    </location>
</feature>
<feature type="compositionally biased region" description="Basic residues" evidence="2">
    <location>
        <begin position="642"/>
        <end position="653"/>
    </location>
</feature>
<feature type="compositionally biased region" description="Basic and acidic residues" evidence="2">
    <location>
        <begin position="474"/>
        <end position="489"/>
    </location>
</feature>